<gene>
    <name evidence="1" type="ORF">JQX41_15110</name>
    <name evidence="2" type="ORF">JQX48_15120</name>
</gene>
<dbReference type="AlphaFoldDB" id="A0A9Q2PBV2"/>
<dbReference type="EMBL" id="JAFBXE010000010">
    <property type="protein sequence ID" value="MBM2413644.1"/>
    <property type="molecule type" value="Genomic_DNA"/>
</dbReference>
<dbReference type="EMBL" id="JAFBXF010000010">
    <property type="protein sequence ID" value="MBM2418313.1"/>
    <property type="molecule type" value="Genomic_DNA"/>
</dbReference>
<dbReference type="RefSeq" id="WP_138487924.1">
    <property type="nucleotide sequence ID" value="NZ_JAFBWU010000010.1"/>
</dbReference>
<evidence type="ECO:0000313" key="3">
    <source>
        <dbReference type="Proteomes" id="UP000755667"/>
    </source>
</evidence>
<proteinExistence type="predicted"/>
<protein>
    <submittedName>
        <fullName evidence="1">Uncharacterized protein</fullName>
    </submittedName>
</protein>
<sequence length="92" mass="10276">MNALERVRSDRNNGRKMYWTAERTAHKGASADGWAIIHDPTPGGKRGEDGRTSYSLRFPALLICDIVSDPEDVAKELADYLEVGERISRGEE</sequence>
<accession>A0A9Q2PBV2</accession>
<evidence type="ECO:0000313" key="2">
    <source>
        <dbReference type="EMBL" id="MBM2418313.1"/>
    </source>
</evidence>
<dbReference type="Proteomes" id="UP000755667">
    <property type="component" value="Unassembled WGS sequence"/>
</dbReference>
<keyword evidence="4" id="KW-1185">Reference proteome</keyword>
<name>A0A9Q2PBV2_9RHOB</name>
<evidence type="ECO:0000313" key="4">
    <source>
        <dbReference type="Proteomes" id="UP000809440"/>
    </source>
</evidence>
<comment type="caution">
    <text evidence="1">The sequence shown here is derived from an EMBL/GenBank/DDBJ whole genome shotgun (WGS) entry which is preliminary data.</text>
</comment>
<dbReference type="Proteomes" id="UP000809440">
    <property type="component" value="Unassembled WGS sequence"/>
</dbReference>
<organism evidence="1 3">
    <name type="scientific">Marivita cryptomonadis</name>
    <dbReference type="NCBI Taxonomy" id="505252"/>
    <lineage>
        <taxon>Bacteria</taxon>
        <taxon>Pseudomonadati</taxon>
        <taxon>Pseudomonadota</taxon>
        <taxon>Alphaproteobacteria</taxon>
        <taxon>Rhodobacterales</taxon>
        <taxon>Roseobacteraceae</taxon>
        <taxon>Marivita</taxon>
    </lineage>
</organism>
<reference evidence="1 4" key="1">
    <citation type="submission" date="2021-01" db="EMBL/GenBank/DDBJ databases">
        <title>Diatom-associated Roseobacters Show Island Model of Population Structure.</title>
        <authorList>
            <person name="Qu L."/>
            <person name="Feng X."/>
            <person name="Chen Y."/>
            <person name="Li L."/>
            <person name="Wang X."/>
            <person name="Hu Z."/>
            <person name="Wang H."/>
            <person name="Luo H."/>
        </authorList>
    </citation>
    <scope>NUCLEOTIDE SEQUENCE</scope>
    <source>
        <strain evidence="2 4">CC28-63</strain>
        <strain evidence="1">CC28-69</strain>
    </source>
</reference>
<evidence type="ECO:0000313" key="1">
    <source>
        <dbReference type="EMBL" id="MBM2413644.1"/>
    </source>
</evidence>